<feature type="domain" description="Phospholipase C/D" evidence="1">
    <location>
        <begin position="30"/>
        <end position="165"/>
    </location>
</feature>
<keyword evidence="3" id="KW-1185">Reference proteome</keyword>
<dbReference type="Pfam" id="PF00882">
    <property type="entry name" value="Zn_dep_PLPC"/>
    <property type="match status" value="1"/>
</dbReference>
<name>A0A4S1CB34_9BACT</name>
<dbReference type="Proteomes" id="UP000306416">
    <property type="component" value="Unassembled WGS sequence"/>
</dbReference>
<evidence type="ECO:0000259" key="1">
    <source>
        <dbReference type="Pfam" id="PF00882"/>
    </source>
</evidence>
<reference evidence="2 3" key="1">
    <citation type="submission" date="2019-04" db="EMBL/GenBank/DDBJ databases">
        <title>Geobacter oryzae sp. nov., ferric-reducing bacteria isolated from paddy soil.</title>
        <authorList>
            <person name="Xu Z."/>
            <person name="Masuda Y."/>
            <person name="Itoh H."/>
            <person name="Senoo K."/>
        </authorList>
    </citation>
    <scope>NUCLEOTIDE SEQUENCE [LARGE SCALE GENOMIC DNA]</scope>
    <source>
        <strain evidence="2 3">Red111</strain>
    </source>
</reference>
<dbReference type="InterPro" id="IPR029002">
    <property type="entry name" value="PLPC/GPLD1"/>
</dbReference>
<evidence type="ECO:0000313" key="2">
    <source>
        <dbReference type="EMBL" id="TGU70548.1"/>
    </source>
</evidence>
<proteinExistence type="predicted"/>
<dbReference type="EMBL" id="SRSC01000004">
    <property type="protein sequence ID" value="TGU70548.1"/>
    <property type="molecule type" value="Genomic_DNA"/>
</dbReference>
<evidence type="ECO:0000313" key="3">
    <source>
        <dbReference type="Proteomes" id="UP000306416"/>
    </source>
</evidence>
<organism evidence="2 3">
    <name type="scientific">Geomonas terrae</name>
    <dbReference type="NCBI Taxonomy" id="2562681"/>
    <lineage>
        <taxon>Bacteria</taxon>
        <taxon>Pseudomonadati</taxon>
        <taxon>Thermodesulfobacteriota</taxon>
        <taxon>Desulfuromonadia</taxon>
        <taxon>Geobacterales</taxon>
        <taxon>Geobacteraceae</taxon>
        <taxon>Geomonas</taxon>
    </lineage>
</organism>
<comment type="caution">
    <text evidence="2">The sequence shown here is derived from an EMBL/GenBank/DDBJ whole genome shotgun (WGS) entry which is preliminary data.</text>
</comment>
<gene>
    <name evidence="2" type="ORF">E4633_16225</name>
</gene>
<sequence>MLESMPLLILATSLILLALPEQALAWGAGVHLQLGMNVLNNLDVLKPAVAAIIAAHPYDFLYGTIAADITLGKKFTHYLQHCHRWRIGHRVLDKAGDPAQQACAYGYLSHLAADCIAHNYYVPFKVMRSFSSLTLKHAYWEMRFENYVDKEIWDTAKKVAQEHFSSNDELLRKVLSDTIFSFGTNKRIFNSILLVSRLEKWQSLLSTLSDTSRYQLEEDDREEYMRLAQEAVFDFLNNDDSSPFFHADPTGERALAAAEAVRKNLRLLYRTGKITKDQAYAELDEIKLKLKEAICEPELLLQILSK</sequence>
<accession>A0A4S1CB34</accession>
<protein>
    <recommendedName>
        <fullName evidence="1">Phospholipase C/D domain-containing protein</fullName>
    </recommendedName>
</protein>
<dbReference type="AlphaFoldDB" id="A0A4S1CB34"/>